<evidence type="ECO:0000259" key="2">
    <source>
        <dbReference type="Pfam" id="PF01321"/>
    </source>
</evidence>
<keyword evidence="3" id="KW-0645">Protease</keyword>
<protein>
    <submittedName>
        <fullName evidence="3">Xaa-Pro aminopeptidase</fullName>
    </submittedName>
</protein>
<dbReference type="InterPro" id="IPR036005">
    <property type="entry name" value="Creatinase/aminopeptidase-like"/>
</dbReference>
<dbReference type="InterPro" id="IPR050659">
    <property type="entry name" value="Peptidase_M24B"/>
</dbReference>
<evidence type="ECO:0000259" key="1">
    <source>
        <dbReference type="Pfam" id="PF00557"/>
    </source>
</evidence>
<keyword evidence="3" id="KW-0031">Aminopeptidase</keyword>
<dbReference type="Pfam" id="PF01321">
    <property type="entry name" value="Creatinase_N"/>
    <property type="match status" value="1"/>
</dbReference>
<sequence>MFANLERLARFMDEQGLDGLVATTIENVYYLTGVAAVGLEIFPHTGQAYAVVTRDALDRPHFVASRCDIDQALDASVEIAGAIGFGVFYRELPDGVALTDREKKLVATSVDAPVVPTAMDALVETLRRAGLAEARIGLDEDGVAHGYVDALRQKLPRLDVRMASNSLRWARKVKTEREVRSVTAAAHVAEIGIQAVNALAAPGVTERELVREFERAVAGAGGRAKFSHIKIGRAGVWGQTRPSDVALNRGDAIWFDVGCVVDGYWADIARVVNLGEPPEKLVQYYAAMKAGCDRAFEEAKPGMTGGELFRLVVDAVHEAGVPHYRRNHVGHGIGVELYDRVNITPENEDTLEEGVIVNIETPYYEFGLGAVQVEDPFLMTADGNTMLTTLDRDLIVLD</sequence>
<evidence type="ECO:0000313" key="3">
    <source>
        <dbReference type="EMBL" id="SCF41836.1"/>
    </source>
</evidence>
<dbReference type="Gene3D" id="3.40.350.10">
    <property type="entry name" value="Creatinase/prolidase N-terminal domain"/>
    <property type="match status" value="1"/>
</dbReference>
<dbReference type="GO" id="GO:0004177">
    <property type="term" value="F:aminopeptidase activity"/>
    <property type="evidence" value="ECO:0007669"/>
    <property type="project" value="UniProtKB-KW"/>
</dbReference>
<dbReference type="InParanoid" id="A0A1C5A9N3"/>
<dbReference type="Proteomes" id="UP000198253">
    <property type="component" value="Chromosome I"/>
</dbReference>
<reference evidence="4" key="1">
    <citation type="submission" date="2016-06" db="EMBL/GenBank/DDBJ databases">
        <authorList>
            <person name="Varghese N."/>
            <person name="Submissions Spin"/>
        </authorList>
    </citation>
    <scope>NUCLEOTIDE SEQUENCE [LARGE SCALE GENOMIC DNA]</scope>
    <source>
        <strain evidence="4">DSM 43816</strain>
    </source>
</reference>
<dbReference type="Pfam" id="PF00557">
    <property type="entry name" value="Peptidase_M24"/>
    <property type="match status" value="1"/>
</dbReference>
<dbReference type="CDD" id="cd01066">
    <property type="entry name" value="APP_MetAP"/>
    <property type="match status" value="1"/>
</dbReference>
<gene>
    <name evidence="3" type="ORF">GA0070618_6578</name>
</gene>
<keyword evidence="3" id="KW-0378">Hydrolase</keyword>
<organism evidence="3 4">
    <name type="scientific">Micromonospora echinospora</name>
    <name type="common">Micromonospora purpurea</name>
    <dbReference type="NCBI Taxonomy" id="1877"/>
    <lineage>
        <taxon>Bacteria</taxon>
        <taxon>Bacillati</taxon>
        <taxon>Actinomycetota</taxon>
        <taxon>Actinomycetes</taxon>
        <taxon>Micromonosporales</taxon>
        <taxon>Micromonosporaceae</taxon>
        <taxon>Micromonospora</taxon>
    </lineage>
</organism>
<dbReference type="Gene3D" id="3.90.230.10">
    <property type="entry name" value="Creatinase/methionine aminopeptidase superfamily"/>
    <property type="match status" value="1"/>
</dbReference>
<proteinExistence type="predicted"/>
<feature type="domain" description="Peptidase M24" evidence="1">
    <location>
        <begin position="183"/>
        <end position="380"/>
    </location>
</feature>
<dbReference type="InterPro" id="IPR000587">
    <property type="entry name" value="Creatinase_N"/>
</dbReference>
<feature type="domain" description="Creatinase N-terminal" evidence="2">
    <location>
        <begin position="5"/>
        <end position="173"/>
    </location>
</feature>
<keyword evidence="4" id="KW-1185">Reference proteome</keyword>
<dbReference type="InterPro" id="IPR029149">
    <property type="entry name" value="Creatin/AminoP/Spt16_N"/>
</dbReference>
<dbReference type="PANTHER" id="PTHR46112:SF2">
    <property type="entry name" value="XAA-PRO AMINOPEPTIDASE P-RELATED"/>
    <property type="match status" value="1"/>
</dbReference>
<dbReference type="InterPro" id="IPR000994">
    <property type="entry name" value="Pept_M24"/>
</dbReference>
<dbReference type="SUPFAM" id="SSF55920">
    <property type="entry name" value="Creatinase/aminopeptidase"/>
    <property type="match status" value="1"/>
</dbReference>
<dbReference type="RefSeq" id="WP_170107867.1">
    <property type="nucleotide sequence ID" value="NZ_LT607413.1"/>
</dbReference>
<accession>A0A1C5A9N3</accession>
<name>A0A1C5A9N3_MICEC</name>
<dbReference type="PANTHER" id="PTHR46112">
    <property type="entry name" value="AMINOPEPTIDASE"/>
    <property type="match status" value="1"/>
</dbReference>
<dbReference type="EMBL" id="LT607413">
    <property type="protein sequence ID" value="SCF41836.1"/>
    <property type="molecule type" value="Genomic_DNA"/>
</dbReference>
<dbReference type="AlphaFoldDB" id="A0A1C5A9N3"/>
<dbReference type="SUPFAM" id="SSF53092">
    <property type="entry name" value="Creatinase/prolidase N-terminal domain"/>
    <property type="match status" value="1"/>
</dbReference>
<evidence type="ECO:0000313" key="4">
    <source>
        <dbReference type="Proteomes" id="UP000198253"/>
    </source>
</evidence>